<protein>
    <submittedName>
        <fullName evidence="2">Hypp8699 protein</fullName>
    </submittedName>
</protein>
<organism evidence="2 3">
    <name type="scientific">Branchiostoma lanceolatum</name>
    <name type="common">Common lancelet</name>
    <name type="synonym">Amphioxus lanceolatum</name>
    <dbReference type="NCBI Taxonomy" id="7740"/>
    <lineage>
        <taxon>Eukaryota</taxon>
        <taxon>Metazoa</taxon>
        <taxon>Chordata</taxon>
        <taxon>Cephalochordata</taxon>
        <taxon>Leptocardii</taxon>
        <taxon>Amphioxiformes</taxon>
        <taxon>Branchiostomatidae</taxon>
        <taxon>Branchiostoma</taxon>
    </lineage>
</organism>
<dbReference type="EMBL" id="OV696702">
    <property type="protein sequence ID" value="CAH1249821.1"/>
    <property type="molecule type" value="Genomic_DNA"/>
</dbReference>
<dbReference type="SUPFAM" id="SSF53756">
    <property type="entry name" value="UDP-Glycosyltransferase/glycogen phosphorylase"/>
    <property type="match status" value="1"/>
</dbReference>
<dbReference type="InterPro" id="IPR002398">
    <property type="entry name" value="Pept_C14"/>
</dbReference>
<reference evidence="2" key="1">
    <citation type="submission" date="2022-01" db="EMBL/GenBank/DDBJ databases">
        <authorList>
            <person name="Braso-Vives M."/>
        </authorList>
    </citation>
    <scope>NUCLEOTIDE SEQUENCE</scope>
</reference>
<accession>A0A8J9ZAB2</accession>
<evidence type="ECO:0000313" key="3">
    <source>
        <dbReference type="Proteomes" id="UP000838412"/>
    </source>
</evidence>
<dbReference type="GO" id="GO:0005737">
    <property type="term" value="C:cytoplasm"/>
    <property type="evidence" value="ECO:0007669"/>
    <property type="project" value="TreeGrafter"/>
</dbReference>
<dbReference type="CDD" id="cd03801">
    <property type="entry name" value="GT4_PimA-like"/>
    <property type="match status" value="1"/>
</dbReference>
<feature type="region of interest" description="Disordered" evidence="1">
    <location>
        <begin position="644"/>
        <end position="703"/>
    </location>
</feature>
<feature type="compositionally biased region" description="Polar residues" evidence="1">
    <location>
        <begin position="442"/>
        <end position="453"/>
    </location>
</feature>
<dbReference type="Pfam" id="PF20706">
    <property type="entry name" value="GT4-conflict"/>
    <property type="match status" value="1"/>
</dbReference>
<dbReference type="PANTHER" id="PTHR10454">
    <property type="entry name" value="CASPASE"/>
    <property type="match status" value="1"/>
</dbReference>
<sequence length="1042" mass="116732">MIEPTLSPAEISAVHTIGPVLDCMETCGGLSLTECDRIRHELTFVSRFNELVATVNRAGDTCRRLLGASVEVCLPERAPMFPREERGDEIVVLHIGDYDDRLARPLLEQAVQSSSRYGVTVSEDVIEPGDDITDKLLNHLLTRNVRMVVPIITPQALHSRHWSALGYEFSVQNKNLVFPVYAYPEGTRERLLEVLERRCAGMLDMSSAEVPITEEPLSSTKISLLSSEILRKASSSVVLNTYKIKEEGCTLEEDGVIITFPKGCVKTERSLSLEVDMLPIDDALTKAFSAVTPVLTVRQEKEEDFLKPVRVTLPWAWKKGDSNADKVVLMEMKPRPPQWSLLRAEFEETEDAVTFTTSHFCGIAGAKQGSNDEETSTSTGEGLGNQDEAANQQAAEVSTAREEGDQDEAANQKAAEERITREPGSQDEAANQKAARERITREQGNQDEVANQETAEESITRKQGNQDVVANQKAAEERRESNVPSTSTSSTTTEAFQACWNRYTEDKVLLIINPNQATTDNNYIHLMCVHKDDDPTDFFRAANMRPLPPFQQRIVMGREEMIDAKFDEEREVIGDSRDVRDGINFFFPPANCNRSSVGLVLNTPRPAKKNTGTVYFKLFSESGERVTDPRRRIPPATVYLYLDEDETSTNRQRDEAEIGESLALEMKPEKGRVTKSTTPHGGKPHDTDSLTPRPEQEPSDPRTPCLEWLTFDHNFRYPDIPHDLKCIVGHVDITSKAAKRIKRGRCQRAKLVLFNHDIPENTEHYKGTKKAMAAGKKMEDILEDTKNADAVLSLGRRIYNHFETKYKSLGESKPRAHLMFLPRPSATFEAISVRPGGGEWVVLTAGRVTEVEKLKGHDLAARSMGEVAEKIRNVRLLVRGIDEDDWEASKKILEENLKSGRIKPTLLPCGTQEDIAQDMQQAHLVLMPSRAEPFGMIGLEAIAAGIPVLISDKSGLADMITDLIDQNKCPADMRHMIVETSVNESDLDEAAKEWAKRIVDTLKYSTSEFEKAAEFKKKLLESKYWEESHQNLLRVCGLNKDQ</sequence>
<dbReference type="Proteomes" id="UP000838412">
    <property type="component" value="Chromosome 17"/>
</dbReference>
<feature type="compositionally biased region" description="Basic and acidic residues" evidence="1">
    <location>
        <begin position="683"/>
        <end position="700"/>
    </location>
</feature>
<dbReference type="OrthoDB" id="10044405at2759"/>
<dbReference type="GO" id="GO:0006915">
    <property type="term" value="P:apoptotic process"/>
    <property type="evidence" value="ECO:0007669"/>
    <property type="project" value="TreeGrafter"/>
</dbReference>
<feature type="region of interest" description="Disordered" evidence="1">
    <location>
        <begin position="363"/>
        <end position="493"/>
    </location>
</feature>
<dbReference type="GO" id="GO:0004197">
    <property type="term" value="F:cysteine-type endopeptidase activity"/>
    <property type="evidence" value="ECO:0007669"/>
    <property type="project" value="InterPro"/>
</dbReference>
<dbReference type="Gene3D" id="2.60.220.30">
    <property type="match status" value="1"/>
</dbReference>
<feature type="compositionally biased region" description="Low complexity" evidence="1">
    <location>
        <begin position="385"/>
        <end position="396"/>
    </location>
</feature>
<dbReference type="PANTHER" id="PTHR10454:SF248">
    <property type="entry name" value="CASPASE-8-LIKE"/>
    <property type="match status" value="1"/>
</dbReference>
<proteinExistence type="predicted"/>
<name>A0A8J9ZAB2_BRALA</name>
<gene>
    <name evidence="2" type="primary">Hypp8699</name>
    <name evidence="2" type="ORF">BLAG_LOCUS10798</name>
</gene>
<dbReference type="GO" id="GO:0006508">
    <property type="term" value="P:proteolysis"/>
    <property type="evidence" value="ECO:0007669"/>
    <property type="project" value="InterPro"/>
</dbReference>
<evidence type="ECO:0000313" key="2">
    <source>
        <dbReference type="EMBL" id="CAH1249821.1"/>
    </source>
</evidence>
<dbReference type="AlphaFoldDB" id="A0A8J9ZAB2"/>
<dbReference type="GO" id="GO:0043525">
    <property type="term" value="P:positive regulation of neuron apoptotic process"/>
    <property type="evidence" value="ECO:0007669"/>
    <property type="project" value="TreeGrafter"/>
</dbReference>
<dbReference type="Gene3D" id="3.40.50.2000">
    <property type="entry name" value="Glycogen Phosphorylase B"/>
    <property type="match status" value="1"/>
</dbReference>
<keyword evidence="3" id="KW-1185">Reference proteome</keyword>
<dbReference type="FunFam" id="3.40.50.2000:FF:000190">
    <property type="entry name" value="Uncharacterized protein"/>
    <property type="match status" value="1"/>
</dbReference>
<evidence type="ECO:0000256" key="1">
    <source>
        <dbReference type="SAM" id="MobiDB-lite"/>
    </source>
</evidence>